<dbReference type="eggNOG" id="ENOG502T3T8">
    <property type="taxonomic scope" value="Eukaryota"/>
</dbReference>
<reference evidence="1 2" key="1">
    <citation type="journal article" date="2011" name="PLoS Genet.">
        <title>Genome sequencing and comparative transcriptomics of the model entomopathogenic fungi Metarhizium anisopliae and M. acridum.</title>
        <authorList>
            <person name="Gao Q."/>
            <person name="Jin K."/>
            <person name="Ying S.H."/>
            <person name="Zhang Y."/>
            <person name="Xiao G."/>
            <person name="Shang Y."/>
            <person name="Duan Z."/>
            <person name="Hu X."/>
            <person name="Xie X.Q."/>
            <person name="Zhou G."/>
            <person name="Peng G."/>
            <person name="Luo Z."/>
            <person name="Huang W."/>
            <person name="Wang B."/>
            <person name="Fang W."/>
            <person name="Wang S."/>
            <person name="Zhong Y."/>
            <person name="Ma L.J."/>
            <person name="St Leger R.J."/>
            <person name="Zhao G.P."/>
            <person name="Pei Y."/>
            <person name="Feng M.G."/>
            <person name="Xia Y."/>
            <person name="Wang C."/>
        </authorList>
    </citation>
    <scope>NUCLEOTIDE SEQUENCE [LARGE SCALE GENOMIC DNA]</scope>
    <source>
        <strain evidence="1 2">CQMa 102</strain>
    </source>
</reference>
<protein>
    <recommendedName>
        <fullName evidence="3">RADC family protein</fullName>
    </recommendedName>
</protein>
<proteinExistence type="predicted"/>
<evidence type="ECO:0008006" key="3">
    <source>
        <dbReference type="Google" id="ProtNLM"/>
    </source>
</evidence>
<dbReference type="AlphaFoldDB" id="E9EAV9"/>
<name>E9EAV9_METAQ</name>
<dbReference type="InParanoid" id="E9EAV9"/>
<dbReference type="HOGENOM" id="CLU_860368_0_0_1"/>
<dbReference type="Proteomes" id="UP000002499">
    <property type="component" value="Unassembled WGS sequence"/>
</dbReference>
<accession>E9EAV9</accession>
<keyword evidence="2" id="KW-1185">Reference proteome</keyword>
<dbReference type="OrthoDB" id="4998787at2759"/>
<organism evidence="2">
    <name type="scientific">Metarhizium acridum (strain CQMa 102)</name>
    <dbReference type="NCBI Taxonomy" id="655827"/>
    <lineage>
        <taxon>Eukaryota</taxon>
        <taxon>Fungi</taxon>
        <taxon>Dikarya</taxon>
        <taxon>Ascomycota</taxon>
        <taxon>Pezizomycotina</taxon>
        <taxon>Sordariomycetes</taxon>
        <taxon>Hypocreomycetidae</taxon>
        <taxon>Hypocreales</taxon>
        <taxon>Clavicipitaceae</taxon>
        <taxon>Metarhizium</taxon>
    </lineage>
</organism>
<dbReference type="OMA" id="FVGPVEM"/>
<sequence length="273" mass="29708">MGPEAPSTASLNSPRAAPLAWRSSAKTSSFFDPFGWDPMHSFDDMLSAAGWTSKLTIGKDADDALACLKRELRQGPVFVGPVEMGYLRYQPGNKGPIGADHYVVVLGIDGDRLDLHESPRLPTDSLDYGTSYMMRSDFRRVEEFTEEQVIRRSFPNARRWLGMEAFEASSIPPGSCGSASAADRLAEIIQTNFHPGVKNSLVYFAVRVGARRLADGATCLGRIGYTDAASIMARQARLVGGLQYLLVVGNTEGAVKILRELGPTYDDLKKALG</sequence>
<dbReference type="EMBL" id="GL698535">
    <property type="protein sequence ID" value="EFY86993.1"/>
    <property type="molecule type" value="Genomic_DNA"/>
</dbReference>
<evidence type="ECO:0000313" key="2">
    <source>
        <dbReference type="Proteomes" id="UP000002499"/>
    </source>
</evidence>
<gene>
    <name evidence="1" type="ORF">MAC_07007</name>
</gene>
<evidence type="ECO:0000313" key="1">
    <source>
        <dbReference type="EMBL" id="EFY86993.1"/>
    </source>
</evidence>